<evidence type="ECO:0000256" key="1">
    <source>
        <dbReference type="SAM" id="SignalP"/>
    </source>
</evidence>
<dbReference type="AlphaFoldDB" id="A0A512C256"/>
<evidence type="ECO:0000313" key="2">
    <source>
        <dbReference type="EMBL" id="GEO18107.1"/>
    </source>
</evidence>
<comment type="caution">
    <text evidence="2">The sequence shown here is derived from an EMBL/GenBank/DDBJ whole genome shotgun (WGS) entry which is preliminary data.</text>
</comment>
<feature type="signal peptide" evidence="1">
    <location>
        <begin position="1"/>
        <end position="18"/>
    </location>
</feature>
<gene>
    <name evidence="2" type="ORF">MAE02_58030</name>
</gene>
<keyword evidence="1" id="KW-0732">Signal</keyword>
<proteinExistence type="predicted"/>
<accession>A0A512C256</accession>
<dbReference type="RefSeq" id="WP_174800005.1">
    <property type="nucleotide sequence ID" value="NZ_BJYU01000152.1"/>
</dbReference>
<reference evidence="2 3" key="1">
    <citation type="submission" date="2019-07" db="EMBL/GenBank/DDBJ databases">
        <title>Whole genome shotgun sequence of Microvirga aerophila NBRC 106136.</title>
        <authorList>
            <person name="Hosoyama A."/>
            <person name="Uohara A."/>
            <person name="Ohji S."/>
            <person name="Ichikawa N."/>
        </authorList>
    </citation>
    <scope>NUCLEOTIDE SEQUENCE [LARGE SCALE GENOMIC DNA]</scope>
    <source>
        <strain evidence="2 3">NBRC 106136</strain>
    </source>
</reference>
<dbReference type="EMBL" id="BJYU01000152">
    <property type="protein sequence ID" value="GEO18107.1"/>
    <property type="molecule type" value="Genomic_DNA"/>
</dbReference>
<feature type="chain" id="PRO_5021791632" evidence="1">
    <location>
        <begin position="19"/>
        <end position="250"/>
    </location>
</feature>
<evidence type="ECO:0000313" key="3">
    <source>
        <dbReference type="Proteomes" id="UP000321085"/>
    </source>
</evidence>
<keyword evidence="3" id="KW-1185">Reference proteome</keyword>
<sequence>MLRPLTVLALVLSSPVLAQTYTRSDVVRGLCQPDGCDEFTILRADRIAATDEGTLLKTRVRTFHASKSGRQERGDQDGYVYCSRTKPAIMAERDGRTMAFYLAPSATAESRERIRLNASFHALYFSLCHGNEAGKAAVHNLSSVAQSFGYRVALAQSKLELLAQAEDILGPTPRRSADAGLDRGMEERLEKLVPPGRVQPAVPSEARPVLPRQAPAHPVQDEAGIMAAPRHLTNRMFDALDEVGDWVLGR</sequence>
<organism evidence="2 3">
    <name type="scientific">Microvirga aerophila</name>
    <dbReference type="NCBI Taxonomy" id="670291"/>
    <lineage>
        <taxon>Bacteria</taxon>
        <taxon>Pseudomonadati</taxon>
        <taxon>Pseudomonadota</taxon>
        <taxon>Alphaproteobacteria</taxon>
        <taxon>Hyphomicrobiales</taxon>
        <taxon>Methylobacteriaceae</taxon>
        <taxon>Microvirga</taxon>
    </lineage>
</organism>
<name>A0A512C256_9HYPH</name>
<protein>
    <submittedName>
        <fullName evidence="2">Uncharacterized protein</fullName>
    </submittedName>
</protein>
<dbReference type="Proteomes" id="UP000321085">
    <property type="component" value="Unassembled WGS sequence"/>
</dbReference>